<feature type="compositionally biased region" description="Basic and acidic residues" evidence="1">
    <location>
        <begin position="75"/>
        <end position="85"/>
    </location>
</feature>
<dbReference type="AlphaFoldDB" id="A0A5B0SFJ4"/>
<organism evidence="2 3">
    <name type="scientific">Puccinia graminis f. sp. tritici</name>
    <dbReference type="NCBI Taxonomy" id="56615"/>
    <lineage>
        <taxon>Eukaryota</taxon>
        <taxon>Fungi</taxon>
        <taxon>Dikarya</taxon>
        <taxon>Basidiomycota</taxon>
        <taxon>Pucciniomycotina</taxon>
        <taxon>Pucciniomycetes</taxon>
        <taxon>Pucciniales</taxon>
        <taxon>Pucciniaceae</taxon>
        <taxon>Puccinia</taxon>
    </lineage>
</organism>
<dbReference type="GO" id="GO:0004812">
    <property type="term" value="F:aminoacyl-tRNA ligase activity"/>
    <property type="evidence" value="ECO:0007669"/>
    <property type="project" value="UniProtKB-KW"/>
</dbReference>
<accession>A0A5B0SFJ4</accession>
<feature type="region of interest" description="Disordered" evidence="1">
    <location>
        <begin position="61"/>
        <end position="85"/>
    </location>
</feature>
<evidence type="ECO:0000313" key="3">
    <source>
        <dbReference type="Proteomes" id="UP000325313"/>
    </source>
</evidence>
<dbReference type="EMBL" id="VDEP01000035">
    <property type="protein sequence ID" value="KAA1136580.1"/>
    <property type="molecule type" value="Genomic_DNA"/>
</dbReference>
<proteinExistence type="predicted"/>
<name>A0A5B0SFJ4_PUCGR</name>
<keyword evidence="2" id="KW-0436">Ligase</keyword>
<keyword evidence="2" id="KW-0030">Aminoacyl-tRNA synthetase</keyword>
<evidence type="ECO:0000256" key="1">
    <source>
        <dbReference type="SAM" id="MobiDB-lite"/>
    </source>
</evidence>
<sequence>MHSSGIFRKCTTRFKPSTRSSTRTFRGNSFINTIYDRHYSQSKPEQPPKADVIEELEKRGLIAQVTSSEEPLDQSEIRRDETRKE</sequence>
<comment type="caution">
    <text evidence="2">The sequence shown here is derived from an EMBL/GenBank/DDBJ whole genome shotgun (WGS) entry which is preliminary data.</text>
</comment>
<protein>
    <submittedName>
        <fullName evidence="2">Tyrosyl-tRNA synthetase</fullName>
    </submittedName>
</protein>
<evidence type="ECO:0000313" key="2">
    <source>
        <dbReference type="EMBL" id="KAA1136580.1"/>
    </source>
</evidence>
<gene>
    <name evidence="2" type="primary">MSY1_2</name>
    <name evidence="2" type="ORF">PGTUg99_035834</name>
</gene>
<feature type="compositionally biased region" description="Polar residues" evidence="1">
    <location>
        <begin position="14"/>
        <end position="25"/>
    </location>
</feature>
<dbReference type="Proteomes" id="UP000325313">
    <property type="component" value="Unassembled WGS sequence"/>
</dbReference>
<feature type="region of interest" description="Disordered" evidence="1">
    <location>
        <begin position="1"/>
        <end position="25"/>
    </location>
</feature>
<reference evidence="2 3" key="1">
    <citation type="submission" date="2019-05" db="EMBL/GenBank/DDBJ databases">
        <title>Emergence of the Ug99 lineage of the wheat stem rust pathogen through somatic hybridization.</title>
        <authorList>
            <person name="Li F."/>
            <person name="Upadhyaya N.M."/>
            <person name="Sperschneider J."/>
            <person name="Matny O."/>
            <person name="Nguyen-Phuc H."/>
            <person name="Mago R."/>
            <person name="Raley C."/>
            <person name="Miller M.E."/>
            <person name="Silverstein K.A.T."/>
            <person name="Henningsen E."/>
            <person name="Hirsch C.D."/>
            <person name="Visser B."/>
            <person name="Pretorius Z.A."/>
            <person name="Steffenson B.J."/>
            <person name="Schwessinger B."/>
            <person name="Dodds P.N."/>
            <person name="Figueroa M."/>
        </authorList>
    </citation>
    <scope>NUCLEOTIDE SEQUENCE [LARGE SCALE GENOMIC DNA]</scope>
    <source>
        <strain evidence="2 3">Ug99</strain>
    </source>
</reference>